<evidence type="ECO:0000256" key="1">
    <source>
        <dbReference type="SAM" id="Phobius"/>
    </source>
</evidence>
<keyword evidence="1" id="KW-1133">Transmembrane helix</keyword>
<keyword evidence="4" id="KW-1185">Reference proteome</keyword>
<feature type="transmembrane region" description="Helical" evidence="1">
    <location>
        <begin position="64"/>
        <end position="83"/>
    </location>
</feature>
<dbReference type="CDD" id="cd07302">
    <property type="entry name" value="CHD"/>
    <property type="match status" value="1"/>
</dbReference>
<feature type="domain" description="Guanylate cyclase" evidence="2">
    <location>
        <begin position="233"/>
        <end position="356"/>
    </location>
</feature>
<dbReference type="AlphaFoldDB" id="A0A4R9JVB8"/>
<sequence length="410" mass="47132">MKSGKQKLAYMLAIVEQIRSDREWKNERILSWFRFSTSFVFSFFDLLAYLGFLEFTNVTPTRTTLLIDFFLILYGAIVLKIVYQYTFLSKLKYFVILFDYFTIILIFKFDLTVATKGDTLLFTIFLATFYFYFLNLLRYSKSGTIFAMFIAISFFEWNRYSLLPVDVEELLPMRMALLIILFIGYAIIHSQDKMMKEVGTKKLMERYLAPELVDHLDKGDKSQLSTGMSKNLAILFSDIRSFTSFSEKLKPDEVVRFLNEYLTLMTEQILSEDGMIDKFIGDAILATYGLTKTENKSLHAVLSAIKMIQSISKIDPLLKIGIGIHTGNVTVGNIGSINRFDFTVIGDAVNLASRIESLTKVYQCGILASESTIFELPKDTKQYGFLIREIDRVRVHGKQKAVTVFEIIPI</sequence>
<dbReference type="Gene3D" id="3.30.70.1230">
    <property type="entry name" value="Nucleotide cyclase"/>
    <property type="match status" value="1"/>
</dbReference>
<keyword evidence="1" id="KW-0472">Membrane</keyword>
<comment type="caution">
    <text evidence="3">The sequence shown here is derived from an EMBL/GenBank/DDBJ whole genome shotgun (WGS) entry which is preliminary data.</text>
</comment>
<dbReference type="GO" id="GO:0035556">
    <property type="term" value="P:intracellular signal transduction"/>
    <property type="evidence" value="ECO:0007669"/>
    <property type="project" value="InterPro"/>
</dbReference>
<evidence type="ECO:0000259" key="2">
    <source>
        <dbReference type="PROSITE" id="PS50125"/>
    </source>
</evidence>
<dbReference type="GO" id="GO:0006171">
    <property type="term" value="P:cAMP biosynthetic process"/>
    <property type="evidence" value="ECO:0007669"/>
    <property type="project" value="TreeGrafter"/>
</dbReference>
<feature type="transmembrane region" description="Helical" evidence="1">
    <location>
        <begin position="144"/>
        <end position="160"/>
    </location>
</feature>
<reference evidence="3" key="1">
    <citation type="journal article" date="2019" name="PLoS Negl. Trop. Dis.">
        <title>Revisiting the worldwide diversity of Leptospira species in the environment.</title>
        <authorList>
            <person name="Vincent A.T."/>
            <person name="Schiettekatte O."/>
            <person name="Bourhy P."/>
            <person name="Veyrier F.J."/>
            <person name="Picardeau M."/>
        </authorList>
    </citation>
    <scope>NUCLEOTIDE SEQUENCE [LARGE SCALE GENOMIC DNA]</scope>
    <source>
        <strain evidence="3">201702476</strain>
    </source>
</reference>
<dbReference type="InterPro" id="IPR050697">
    <property type="entry name" value="Adenylyl/Guanylyl_Cyclase_3/4"/>
</dbReference>
<keyword evidence="1" id="KW-0812">Transmembrane</keyword>
<name>A0A4R9JVB8_9LEPT</name>
<feature type="transmembrane region" description="Helical" evidence="1">
    <location>
        <begin position="32"/>
        <end position="52"/>
    </location>
</feature>
<dbReference type="PANTHER" id="PTHR43081">
    <property type="entry name" value="ADENYLATE CYCLASE, TERMINAL-DIFFERENTIATION SPECIFIC-RELATED"/>
    <property type="match status" value="1"/>
</dbReference>
<protein>
    <submittedName>
        <fullName evidence="3">Adenylate/guanylate cyclase domain-containing protein</fullName>
    </submittedName>
</protein>
<dbReference type="SMART" id="SM00044">
    <property type="entry name" value="CYCc"/>
    <property type="match status" value="1"/>
</dbReference>
<accession>A0A4R9JVB8</accession>
<feature type="transmembrane region" description="Helical" evidence="1">
    <location>
        <begin position="90"/>
        <end position="107"/>
    </location>
</feature>
<feature type="transmembrane region" description="Helical" evidence="1">
    <location>
        <begin position="172"/>
        <end position="188"/>
    </location>
</feature>
<dbReference type="Pfam" id="PF00211">
    <property type="entry name" value="Guanylate_cyc"/>
    <property type="match status" value="1"/>
</dbReference>
<evidence type="ECO:0000313" key="3">
    <source>
        <dbReference type="EMBL" id="TGL56231.1"/>
    </source>
</evidence>
<dbReference type="OrthoDB" id="9806704at2"/>
<dbReference type="GO" id="GO:0004016">
    <property type="term" value="F:adenylate cyclase activity"/>
    <property type="evidence" value="ECO:0007669"/>
    <property type="project" value="UniProtKB-ARBA"/>
</dbReference>
<dbReference type="PROSITE" id="PS50125">
    <property type="entry name" value="GUANYLATE_CYCLASE_2"/>
    <property type="match status" value="1"/>
</dbReference>
<dbReference type="EMBL" id="RQGD01000046">
    <property type="protein sequence ID" value="TGL56231.1"/>
    <property type="molecule type" value="Genomic_DNA"/>
</dbReference>
<dbReference type="Proteomes" id="UP000297693">
    <property type="component" value="Unassembled WGS sequence"/>
</dbReference>
<dbReference type="SUPFAM" id="SSF55073">
    <property type="entry name" value="Nucleotide cyclase"/>
    <property type="match status" value="1"/>
</dbReference>
<feature type="transmembrane region" description="Helical" evidence="1">
    <location>
        <begin position="119"/>
        <end position="137"/>
    </location>
</feature>
<dbReference type="InterPro" id="IPR029787">
    <property type="entry name" value="Nucleotide_cyclase"/>
</dbReference>
<organism evidence="3 4">
    <name type="scientific">Leptospira ognonensis</name>
    <dbReference type="NCBI Taxonomy" id="2484945"/>
    <lineage>
        <taxon>Bacteria</taxon>
        <taxon>Pseudomonadati</taxon>
        <taxon>Spirochaetota</taxon>
        <taxon>Spirochaetia</taxon>
        <taxon>Leptospirales</taxon>
        <taxon>Leptospiraceae</taxon>
        <taxon>Leptospira</taxon>
    </lineage>
</organism>
<gene>
    <name evidence="3" type="ORF">EHQ58_16470</name>
</gene>
<dbReference type="PANTHER" id="PTHR43081:SF1">
    <property type="entry name" value="ADENYLATE CYCLASE, TERMINAL-DIFFERENTIATION SPECIFIC"/>
    <property type="match status" value="1"/>
</dbReference>
<evidence type="ECO:0000313" key="4">
    <source>
        <dbReference type="Proteomes" id="UP000297693"/>
    </source>
</evidence>
<dbReference type="RefSeq" id="WP_135625011.1">
    <property type="nucleotide sequence ID" value="NZ_RQGD01000046.1"/>
</dbReference>
<dbReference type="InterPro" id="IPR001054">
    <property type="entry name" value="A/G_cyclase"/>
</dbReference>
<proteinExistence type="predicted"/>